<dbReference type="InterPro" id="IPR052160">
    <property type="entry name" value="Gypsy_RT_Integrase-like"/>
</dbReference>
<protein>
    <recommendedName>
        <fullName evidence="1">Integrase zinc-binding domain-containing protein</fullName>
    </recommendedName>
</protein>
<proteinExistence type="predicted"/>
<dbReference type="STRING" id="47428.A0A284RKL9"/>
<evidence type="ECO:0000313" key="3">
    <source>
        <dbReference type="Proteomes" id="UP000219338"/>
    </source>
</evidence>
<dbReference type="EMBL" id="FUEG01000010">
    <property type="protein sequence ID" value="SJL09291.1"/>
    <property type="molecule type" value="Genomic_DNA"/>
</dbReference>
<reference evidence="3" key="1">
    <citation type="journal article" date="2017" name="Nat. Ecol. Evol.">
        <title>Genome expansion and lineage-specific genetic innovations in the forest pathogenic fungi Armillaria.</title>
        <authorList>
            <person name="Sipos G."/>
            <person name="Prasanna A.N."/>
            <person name="Walter M.C."/>
            <person name="O'Connor E."/>
            <person name="Balint B."/>
            <person name="Krizsan K."/>
            <person name="Kiss B."/>
            <person name="Hess J."/>
            <person name="Varga T."/>
            <person name="Slot J."/>
            <person name="Riley R."/>
            <person name="Boka B."/>
            <person name="Rigling D."/>
            <person name="Barry K."/>
            <person name="Lee J."/>
            <person name="Mihaltcheva S."/>
            <person name="LaButti K."/>
            <person name="Lipzen A."/>
            <person name="Waldron R."/>
            <person name="Moloney N.M."/>
            <person name="Sperisen C."/>
            <person name="Kredics L."/>
            <person name="Vagvoelgyi C."/>
            <person name="Patrignani A."/>
            <person name="Fitzpatrick D."/>
            <person name="Nagy I."/>
            <person name="Doyle S."/>
            <person name="Anderson J.B."/>
            <person name="Grigoriev I.V."/>
            <person name="Gueldener U."/>
            <person name="Muensterkoetter M."/>
            <person name="Nagy L.G."/>
        </authorList>
    </citation>
    <scope>NUCLEOTIDE SEQUENCE [LARGE SCALE GENOMIC DNA]</scope>
    <source>
        <strain evidence="3">C18/9</strain>
    </source>
</reference>
<sequence>MANKKTDLLSQRVDYEQGQDDNNKIIILNPKHFQTMIMPTDQEIANSLNYEKGIKEEGGLLCYNKRIYVPHNHAVCGEIIVCSHDHVTAGHPGVEKMKELVLRDYWWPKLKKDVKIYVRACKTCARTKSSTQAR</sequence>
<dbReference type="PANTHER" id="PTHR47266">
    <property type="entry name" value="ENDONUCLEASE-RELATED"/>
    <property type="match status" value="1"/>
</dbReference>
<organism evidence="2 3">
    <name type="scientific">Armillaria ostoyae</name>
    <name type="common">Armillaria root rot fungus</name>
    <dbReference type="NCBI Taxonomy" id="47428"/>
    <lineage>
        <taxon>Eukaryota</taxon>
        <taxon>Fungi</taxon>
        <taxon>Dikarya</taxon>
        <taxon>Basidiomycota</taxon>
        <taxon>Agaricomycotina</taxon>
        <taxon>Agaricomycetes</taxon>
        <taxon>Agaricomycetidae</taxon>
        <taxon>Agaricales</taxon>
        <taxon>Marasmiineae</taxon>
        <taxon>Physalacriaceae</taxon>
        <taxon>Armillaria</taxon>
    </lineage>
</organism>
<feature type="domain" description="Integrase zinc-binding" evidence="1">
    <location>
        <begin position="75"/>
        <end position="130"/>
    </location>
</feature>
<dbReference type="Pfam" id="PF17921">
    <property type="entry name" value="Integrase_H2C2"/>
    <property type="match status" value="1"/>
</dbReference>
<dbReference type="Proteomes" id="UP000219338">
    <property type="component" value="Unassembled WGS sequence"/>
</dbReference>
<dbReference type="InterPro" id="IPR041588">
    <property type="entry name" value="Integrase_H2C2"/>
</dbReference>
<name>A0A284RKL9_ARMOS</name>
<dbReference type="OrthoDB" id="2273864at2759"/>
<dbReference type="Gene3D" id="1.10.340.70">
    <property type="match status" value="1"/>
</dbReference>
<dbReference type="FunFam" id="1.10.340.70:FF:000001">
    <property type="entry name" value="Retrovirus-related Pol polyprotein from transposon gypsy-like Protein"/>
    <property type="match status" value="1"/>
</dbReference>
<dbReference type="AlphaFoldDB" id="A0A284RKL9"/>
<evidence type="ECO:0000313" key="2">
    <source>
        <dbReference type="EMBL" id="SJL09291.1"/>
    </source>
</evidence>
<evidence type="ECO:0000259" key="1">
    <source>
        <dbReference type="Pfam" id="PF17921"/>
    </source>
</evidence>
<accession>A0A284RKL9</accession>
<gene>
    <name evidence="2" type="ORF">ARMOST_12668</name>
</gene>
<keyword evidence="3" id="KW-1185">Reference proteome</keyword>